<proteinExistence type="predicted"/>
<gene>
    <name evidence="2" type="ORF">BST96_10090</name>
</gene>
<evidence type="ECO:0000313" key="2">
    <source>
        <dbReference type="EMBL" id="ARN74435.1"/>
    </source>
</evidence>
<dbReference type="InterPro" id="IPR036680">
    <property type="entry name" value="SPOR-like_sf"/>
</dbReference>
<dbReference type="PROSITE" id="PS51724">
    <property type="entry name" value="SPOR"/>
    <property type="match status" value="1"/>
</dbReference>
<sequence length="223" mass="24406">MSQSVAVGSAEARLVLLAEVEDMPTAQPVLVAQEVAAEVSPVPADSAAKAGSELVSAPADPGICWQIGPFREEVSGKQVVSRLASLDIALKLESVEIPGKPDYWVHLPPQVSRKAAIKLLRELQAKKIDSFLITEGELANGLSLGFFTEEVRARKVYDQRVKQGYGAQIKVVPRTYTELWAVFEVGEYGKFSDALWETIKEGNKGLERRKNYCDKIASADNFD</sequence>
<dbReference type="InterPro" id="IPR007730">
    <property type="entry name" value="SPOR-like_dom"/>
</dbReference>
<dbReference type="STRING" id="716816.BST96_10090"/>
<feature type="domain" description="SPOR" evidence="1">
    <location>
        <begin position="57"/>
        <end position="135"/>
    </location>
</feature>
<protein>
    <recommendedName>
        <fullName evidence="1">SPOR domain-containing protein</fullName>
    </recommendedName>
</protein>
<accession>A0A1X9NEX6</accession>
<dbReference type="GO" id="GO:0042834">
    <property type="term" value="F:peptidoglycan binding"/>
    <property type="evidence" value="ECO:0007669"/>
    <property type="project" value="InterPro"/>
</dbReference>
<keyword evidence="3" id="KW-1185">Reference proteome</keyword>
<organism evidence="2 3">
    <name type="scientific">Oceanicoccus sagamiensis</name>
    <dbReference type="NCBI Taxonomy" id="716816"/>
    <lineage>
        <taxon>Bacteria</taxon>
        <taxon>Pseudomonadati</taxon>
        <taxon>Pseudomonadota</taxon>
        <taxon>Gammaproteobacteria</taxon>
        <taxon>Cellvibrionales</taxon>
        <taxon>Spongiibacteraceae</taxon>
        <taxon>Oceanicoccus</taxon>
    </lineage>
</organism>
<dbReference type="Proteomes" id="UP000193450">
    <property type="component" value="Chromosome"/>
</dbReference>
<dbReference type="KEGG" id="osg:BST96_10090"/>
<dbReference type="AlphaFoldDB" id="A0A1X9NEX6"/>
<dbReference type="SUPFAM" id="SSF110997">
    <property type="entry name" value="Sporulation related repeat"/>
    <property type="match status" value="1"/>
</dbReference>
<evidence type="ECO:0000259" key="1">
    <source>
        <dbReference type="PROSITE" id="PS51724"/>
    </source>
</evidence>
<name>A0A1X9NEX6_9GAMM</name>
<evidence type="ECO:0000313" key="3">
    <source>
        <dbReference type="Proteomes" id="UP000193450"/>
    </source>
</evidence>
<reference evidence="2 3" key="1">
    <citation type="submission" date="2016-11" db="EMBL/GenBank/DDBJ databases">
        <title>Trade-off between light-utilization and light-protection in marine flavobacteria.</title>
        <authorList>
            <person name="Kumagai Y."/>
        </authorList>
    </citation>
    <scope>NUCLEOTIDE SEQUENCE [LARGE SCALE GENOMIC DNA]</scope>
    <source>
        <strain evidence="2 3">NBRC 107125</strain>
    </source>
</reference>
<dbReference type="EMBL" id="CP019343">
    <property type="protein sequence ID" value="ARN74435.1"/>
    <property type="molecule type" value="Genomic_DNA"/>
</dbReference>